<dbReference type="InterPro" id="IPR001584">
    <property type="entry name" value="Integrase_cat-core"/>
</dbReference>
<dbReference type="Pfam" id="PF00665">
    <property type="entry name" value="rve"/>
    <property type="match status" value="1"/>
</dbReference>
<dbReference type="Proteomes" id="UP000230750">
    <property type="component" value="Unassembled WGS sequence"/>
</dbReference>
<feature type="domain" description="Integrase catalytic" evidence="2">
    <location>
        <begin position="25"/>
        <end position="185"/>
    </location>
</feature>
<reference evidence="3 4" key="1">
    <citation type="journal article" date="2017" name="PLoS Biol.">
        <title>The sea cucumber genome provides insights into morphological evolution and visceral regeneration.</title>
        <authorList>
            <person name="Zhang X."/>
            <person name="Sun L."/>
            <person name="Yuan J."/>
            <person name="Sun Y."/>
            <person name="Gao Y."/>
            <person name="Zhang L."/>
            <person name="Li S."/>
            <person name="Dai H."/>
            <person name="Hamel J.F."/>
            <person name="Liu C."/>
            <person name="Yu Y."/>
            <person name="Liu S."/>
            <person name="Lin W."/>
            <person name="Guo K."/>
            <person name="Jin S."/>
            <person name="Xu P."/>
            <person name="Storey K.B."/>
            <person name="Huan P."/>
            <person name="Zhang T."/>
            <person name="Zhou Y."/>
            <person name="Zhang J."/>
            <person name="Lin C."/>
            <person name="Li X."/>
            <person name="Xing L."/>
            <person name="Huo D."/>
            <person name="Sun M."/>
            <person name="Wang L."/>
            <person name="Mercier A."/>
            <person name="Li F."/>
            <person name="Yang H."/>
            <person name="Xiang J."/>
        </authorList>
    </citation>
    <scope>NUCLEOTIDE SEQUENCE [LARGE SCALE GENOMIC DNA]</scope>
    <source>
        <strain evidence="3">Shaxun</strain>
        <tissue evidence="3">Muscle</tissue>
    </source>
</reference>
<feature type="compositionally biased region" description="Acidic residues" evidence="1">
    <location>
        <begin position="313"/>
        <end position="332"/>
    </location>
</feature>
<organism evidence="3 4">
    <name type="scientific">Stichopus japonicus</name>
    <name type="common">Sea cucumber</name>
    <dbReference type="NCBI Taxonomy" id="307972"/>
    <lineage>
        <taxon>Eukaryota</taxon>
        <taxon>Metazoa</taxon>
        <taxon>Echinodermata</taxon>
        <taxon>Eleutherozoa</taxon>
        <taxon>Echinozoa</taxon>
        <taxon>Holothuroidea</taxon>
        <taxon>Aspidochirotacea</taxon>
        <taxon>Aspidochirotida</taxon>
        <taxon>Stichopodidae</taxon>
        <taxon>Apostichopus</taxon>
    </lineage>
</organism>
<dbReference type="InterPro" id="IPR050951">
    <property type="entry name" value="Retrovirus_Pol_polyprotein"/>
</dbReference>
<dbReference type="GO" id="GO:0003676">
    <property type="term" value="F:nucleic acid binding"/>
    <property type="evidence" value="ECO:0007669"/>
    <property type="project" value="InterPro"/>
</dbReference>
<dbReference type="GO" id="GO:0015074">
    <property type="term" value="P:DNA integration"/>
    <property type="evidence" value="ECO:0007669"/>
    <property type="project" value="InterPro"/>
</dbReference>
<name>A0A2G8JXD2_STIJA</name>
<dbReference type="PROSITE" id="PS50994">
    <property type="entry name" value="INTEGRASE"/>
    <property type="match status" value="1"/>
</dbReference>
<evidence type="ECO:0000259" key="2">
    <source>
        <dbReference type="PROSITE" id="PS50994"/>
    </source>
</evidence>
<comment type="caution">
    <text evidence="3">The sequence shown here is derived from an EMBL/GenBank/DDBJ whole genome shotgun (WGS) entry which is preliminary data.</text>
</comment>
<evidence type="ECO:0000256" key="1">
    <source>
        <dbReference type="SAM" id="MobiDB-lite"/>
    </source>
</evidence>
<evidence type="ECO:0000313" key="4">
    <source>
        <dbReference type="Proteomes" id="UP000230750"/>
    </source>
</evidence>
<dbReference type="InterPro" id="IPR036397">
    <property type="entry name" value="RNaseH_sf"/>
</dbReference>
<dbReference type="SUPFAM" id="SSF53098">
    <property type="entry name" value="Ribonuclease H-like"/>
    <property type="match status" value="1"/>
</dbReference>
<keyword evidence="4" id="KW-1185">Reference proteome</keyword>
<dbReference type="EMBL" id="MRZV01001124">
    <property type="protein sequence ID" value="PIK40426.1"/>
    <property type="molecule type" value="Genomic_DNA"/>
</dbReference>
<feature type="region of interest" description="Disordered" evidence="1">
    <location>
        <begin position="303"/>
        <end position="380"/>
    </location>
</feature>
<dbReference type="Gene3D" id="3.30.420.10">
    <property type="entry name" value="Ribonuclease H-like superfamily/Ribonuclease H"/>
    <property type="match status" value="1"/>
</dbReference>
<sequence length="380" mass="43565">MGDLEVSGNSEYWREFYQSCSKGWIREYPKFIKQKGILYRELDRGKGGYEDVLVITDAFTKYAQAVACRNQTAPVVAKALRDTWFSHYGAPLRIHSDQGRNFVSELIKELCSLYGVKKTRTTPYHPQGNGQTERFNRTVCLMIRSVDPASRNRWPELLSHIIFMYNSTPHSITGVSPYRMLYGRDPYTTIDQLLSNTQEEWTEDFVAAQAKNLKKAHSLAEQRMNAALQKQKQKHDDKPLCEDIPIGKRVLMKKCAFSARHKLEDRYNSESHVVVWLNPGDVYGIRPVMGGPTQTVNRKLLIEDPRQDTLPVLEEEPHDYPTDSDNDNDVEEHPDAVPLIPHWLFGHDRPPDGPAAIRRSSRATKGKHSNPSHLPRSVIR</sequence>
<dbReference type="AlphaFoldDB" id="A0A2G8JXD2"/>
<dbReference type="PANTHER" id="PTHR37984">
    <property type="entry name" value="PROTEIN CBG26694"/>
    <property type="match status" value="1"/>
</dbReference>
<evidence type="ECO:0000313" key="3">
    <source>
        <dbReference type="EMBL" id="PIK40426.1"/>
    </source>
</evidence>
<dbReference type="InterPro" id="IPR012337">
    <property type="entry name" value="RNaseH-like_sf"/>
</dbReference>
<dbReference type="PANTHER" id="PTHR37984:SF15">
    <property type="entry name" value="INTEGRASE CATALYTIC DOMAIN-CONTAINING PROTEIN"/>
    <property type="match status" value="1"/>
</dbReference>
<proteinExistence type="predicted"/>
<protein>
    <submittedName>
        <fullName evidence="3">Putative transposon Ty3-I Gag-Pol polyprotein</fullName>
    </submittedName>
</protein>
<feature type="compositionally biased region" description="Basic residues" evidence="1">
    <location>
        <begin position="359"/>
        <end position="370"/>
    </location>
</feature>
<gene>
    <name evidence="3" type="ORF">BSL78_22709</name>
</gene>
<dbReference type="OrthoDB" id="413122at2759"/>
<accession>A0A2G8JXD2</accession>
<dbReference type="FunFam" id="3.30.420.10:FF:000032">
    <property type="entry name" value="Retrovirus-related Pol polyprotein from transposon 297-like Protein"/>
    <property type="match status" value="1"/>
</dbReference>